<dbReference type="RefSeq" id="WP_155319160.1">
    <property type="nucleotide sequence ID" value="NZ_AP021874.1"/>
</dbReference>
<feature type="repeat" description="TPR" evidence="3">
    <location>
        <begin position="81"/>
        <end position="114"/>
    </location>
</feature>
<keyword evidence="2 3" id="KW-0802">TPR repeat</keyword>
<evidence type="ECO:0000256" key="1">
    <source>
        <dbReference type="ARBA" id="ARBA00022737"/>
    </source>
</evidence>
<gene>
    <name evidence="4" type="ORF">DSCA_52290</name>
</gene>
<keyword evidence="5" id="KW-1185">Reference proteome</keyword>
<dbReference type="EMBL" id="AP021874">
    <property type="protein sequence ID" value="BBO71299.1"/>
    <property type="molecule type" value="Genomic_DNA"/>
</dbReference>
<protein>
    <submittedName>
        <fullName evidence="4">Uncharacterized protein</fullName>
    </submittedName>
</protein>
<name>A0A5K7YTH2_9BACT</name>
<sequence>MSGIETVLVNSLSYQPASSVLDEKSAQDIFSVLANGQNGLDSLSNQFLENGIDQYQNENYAEAAVAFEAAIGIAPNSELGTQTAQYLVQTYLQLEKTDKAIETYQNAILRNPDDDELRTALGQLYYSEERYEESAAAYGAAVNINPSVENRYAYGEALVKIDNFSEAGNQFNEVKRLAPDSYAGDYGLGKMYARDGQFEKAIEHFTMAVETDPTFLDAYAEIGYAYADMDEIELARVVQEELEEVDESLASTLESYIDEVEAPRIAFAYATDAFPYKASSGYPVAAIDTYLENAGAELGMTMAFQFSKEMDASSVENRFNWKISRASSSNLAETYNFGDRIPSTEITLDTYPDYVLYDADAQTATVGFTIRQNETADGTIDPSHISFQFDGEDACGVAMDEDGDTYTGFSGSA</sequence>
<dbReference type="KEGG" id="dalk:DSCA_52290"/>
<dbReference type="Proteomes" id="UP000427906">
    <property type="component" value="Chromosome"/>
</dbReference>
<dbReference type="OrthoDB" id="290946at2"/>
<evidence type="ECO:0000256" key="2">
    <source>
        <dbReference type="ARBA" id="ARBA00022803"/>
    </source>
</evidence>
<feature type="repeat" description="TPR" evidence="3">
    <location>
        <begin position="182"/>
        <end position="215"/>
    </location>
</feature>
<dbReference type="PANTHER" id="PTHR44943">
    <property type="entry name" value="CELLULOSE SYNTHASE OPERON PROTEIN C"/>
    <property type="match status" value="1"/>
</dbReference>
<dbReference type="InterPro" id="IPR051685">
    <property type="entry name" value="Ycf3/AcsC/BcsC/TPR_MFPF"/>
</dbReference>
<keyword evidence="1" id="KW-0677">Repeat</keyword>
<accession>A0A5K7YTH2</accession>
<dbReference type="Pfam" id="PF13432">
    <property type="entry name" value="TPR_16"/>
    <property type="match status" value="1"/>
</dbReference>
<evidence type="ECO:0000313" key="5">
    <source>
        <dbReference type="Proteomes" id="UP000427906"/>
    </source>
</evidence>
<dbReference type="PANTHER" id="PTHR44943:SF8">
    <property type="entry name" value="TPR REPEAT-CONTAINING PROTEIN MJ0263"/>
    <property type="match status" value="1"/>
</dbReference>
<evidence type="ECO:0000256" key="3">
    <source>
        <dbReference type="PROSITE-ProRule" id="PRU00339"/>
    </source>
</evidence>
<dbReference type="SUPFAM" id="SSF48452">
    <property type="entry name" value="TPR-like"/>
    <property type="match status" value="1"/>
</dbReference>
<proteinExistence type="predicted"/>
<dbReference type="Gene3D" id="1.25.40.10">
    <property type="entry name" value="Tetratricopeptide repeat domain"/>
    <property type="match status" value="2"/>
</dbReference>
<dbReference type="InterPro" id="IPR019734">
    <property type="entry name" value="TPR_rpt"/>
</dbReference>
<organism evidence="4 5">
    <name type="scientific">Desulfosarcina alkanivorans</name>
    <dbReference type="NCBI Taxonomy" id="571177"/>
    <lineage>
        <taxon>Bacteria</taxon>
        <taxon>Pseudomonadati</taxon>
        <taxon>Thermodesulfobacteriota</taxon>
        <taxon>Desulfobacteria</taxon>
        <taxon>Desulfobacterales</taxon>
        <taxon>Desulfosarcinaceae</taxon>
        <taxon>Desulfosarcina</taxon>
    </lineage>
</organism>
<reference evidence="4 5" key="1">
    <citation type="submission" date="2019-11" db="EMBL/GenBank/DDBJ databases">
        <title>Comparative genomics of hydrocarbon-degrading Desulfosarcina strains.</title>
        <authorList>
            <person name="Watanabe M."/>
            <person name="Kojima H."/>
            <person name="Fukui M."/>
        </authorList>
    </citation>
    <scope>NUCLEOTIDE SEQUENCE [LARGE SCALE GENOMIC DNA]</scope>
    <source>
        <strain evidence="4 5">PL12</strain>
    </source>
</reference>
<dbReference type="PROSITE" id="PS50005">
    <property type="entry name" value="TPR"/>
    <property type="match status" value="3"/>
</dbReference>
<dbReference type="SMART" id="SM00028">
    <property type="entry name" value="TPR"/>
    <property type="match status" value="5"/>
</dbReference>
<dbReference type="AlphaFoldDB" id="A0A5K7YTH2"/>
<evidence type="ECO:0000313" key="4">
    <source>
        <dbReference type="EMBL" id="BBO71299.1"/>
    </source>
</evidence>
<dbReference type="Pfam" id="PF13414">
    <property type="entry name" value="TPR_11"/>
    <property type="match status" value="1"/>
</dbReference>
<feature type="repeat" description="TPR" evidence="3">
    <location>
        <begin position="115"/>
        <end position="148"/>
    </location>
</feature>
<dbReference type="InterPro" id="IPR011990">
    <property type="entry name" value="TPR-like_helical_dom_sf"/>
</dbReference>